<name>A0AAW9S5B1_9BACT</name>
<accession>A0AAW9S5B1</accession>
<organism evidence="2 3">
    <name type="scientific">Rapidithrix thailandica</name>
    <dbReference type="NCBI Taxonomy" id="413964"/>
    <lineage>
        <taxon>Bacteria</taxon>
        <taxon>Pseudomonadati</taxon>
        <taxon>Bacteroidota</taxon>
        <taxon>Cytophagia</taxon>
        <taxon>Cytophagales</taxon>
        <taxon>Flammeovirgaceae</taxon>
        <taxon>Rapidithrix</taxon>
    </lineage>
</organism>
<dbReference type="RefSeq" id="WP_346820336.1">
    <property type="nucleotide sequence ID" value="NZ_JBDKWZ010000003.1"/>
</dbReference>
<dbReference type="SUPFAM" id="SSF46955">
    <property type="entry name" value="Putative DNA-binding domain"/>
    <property type="match status" value="1"/>
</dbReference>
<dbReference type="AlphaFoldDB" id="A0AAW9S5B1"/>
<sequence length="99" mass="11443">MKTVNINEAKAPIQVITITVAELEKLFEEKVQQALRQVTPSKEPKKEVISRKDLCKRLGVAYSTLRIWEIKGHIKPIRLGRRVYFDYKEVLDYATSRGA</sequence>
<comment type="caution">
    <text evidence="2">The sequence shown here is derived from an EMBL/GenBank/DDBJ whole genome shotgun (WGS) entry which is preliminary data.</text>
</comment>
<gene>
    <name evidence="2" type="ORF">AAG747_06510</name>
</gene>
<evidence type="ECO:0000313" key="2">
    <source>
        <dbReference type="EMBL" id="MEN7547549.1"/>
    </source>
</evidence>
<feature type="domain" description="Helix-turn-helix" evidence="1">
    <location>
        <begin position="52"/>
        <end position="97"/>
    </location>
</feature>
<keyword evidence="3" id="KW-1185">Reference proteome</keyword>
<evidence type="ECO:0000313" key="3">
    <source>
        <dbReference type="Proteomes" id="UP001403385"/>
    </source>
</evidence>
<reference evidence="2 3" key="1">
    <citation type="submission" date="2024-04" db="EMBL/GenBank/DDBJ databases">
        <title>Novel genus in family Flammeovirgaceae.</title>
        <authorList>
            <person name="Nguyen T.H."/>
            <person name="Vuong T.Q."/>
            <person name="Le H."/>
            <person name="Kim S.-G."/>
        </authorList>
    </citation>
    <scope>NUCLEOTIDE SEQUENCE [LARGE SCALE GENOMIC DNA]</scope>
    <source>
        <strain evidence="2 3">JCM 23209</strain>
    </source>
</reference>
<proteinExistence type="predicted"/>
<dbReference type="Proteomes" id="UP001403385">
    <property type="component" value="Unassembled WGS sequence"/>
</dbReference>
<dbReference type="InterPro" id="IPR041657">
    <property type="entry name" value="HTH_17"/>
</dbReference>
<protein>
    <submittedName>
        <fullName evidence="2">Helix-turn-helix domain-containing protein</fullName>
    </submittedName>
</protein>
<dbReference type="InterPro" id="IPR009061">
    <property type="entry name" value="DNA-bd_dom_put_sf"/>
</dbReference>
<dbReference type="Gene3D" id="1.10.1660.10">
    <property type="match status" value="1"/>
</dbReference>
<evidence type="ECO:0000259" key="1">
    <source>
        <dbReference type="Pfam" id="PF12728"/>
    </source>
</evidence>
<dbReference type="EMBL" id="JBDKWZ010000003">
    <property type="protein sequence ID" value="MEN7547549.1"/>
    <property type="molecule type" value="Genomic_DNA"/>
</dbReference>
<dbReference type="Pfam" id="PF12728">
    <property type="entry name" value="HTH_17"/>
    <property type="match status" value="1"/>
</dbReference>